<organism evidence="1 2">
    <name type="scientific">Tenacibaculum mesophilum</name>
    <dbReference type="NCBI Taxonomy" id="104268"/>
    <lineage>
        <taxon>Bacteria</taxon>
        <taxon>Pseudomonadati</taxon>
        <taxon>Bacteroidota</taxon>
        <taxon>Flavobacteriia</taxon>
        <taxon>Flavobacteriales</taxon>
        <taxon>Flavobacteriaceae</taxon>
        <taxon>Tenacibaculum</taxon>
    </lineage>
</organism>
<dbReference type="AlphaFoldDB" id="A0AAE9MLN7"/>
<evidence type="ECO:0008006" key="3">
    <source>
        <dbReference type="Google" id="ProtNLM"/>
    </source>
</evidence>
<proteinExistence type="predicted"/>
<reference evidence="1" key="1">
    <citation type="submission" date="2020-04" db="EMBL/GenBank/DDBJ databases">
        <title>Tenacibaculum mesophilum bac2.</title>
        <authorList>
            <person name="Li M."/>
        </authorList>
    </citation>
    <scope>NUCLEOTIDE SEQUENCE</scope>
    <source>
        <strain evidence="1">Bac2</strain>
    </source>
</reference>
<evidence type="ECO:0000313" key="2">
    <source>
        <dbReference type="Proteomes" id="UP001056837"/>
    </source>
</evidence>
<sequence length="328" mass="37750">MSNKKIWLNVKQGKAEEMKLETEEKGLMLRHEKGTNTLAEGLVGAYAKDSKITNKDDFKDWAIFKVTLGGKDTKREKEELDKLKDKKAFMYLLVDAHTPNGIKVVYNGTNPDKDGEPDQRTTPNRWLDMDGKWFELGKKQRALWMEFAEQEYETFKGINENKSPLKERIKDYYHKSTTLGKSHYGKKTEWTDVVSWCASFVNWCFEQTKNYKGTNESKGGSYNSLAFDWIPKNWENGEKCEAFYGAVITLKYFHTAFIVGKNTKKNKYVYLGGNQGGKSSGEQQIRYGTVTIGKEKSISKPKNYKVTDEEKKLKEMTVNADGSFKTTR</sequence>
<dbReference type="Proteomes" id="UP001056837">
    <property type="component" value="Chromosome"/>
</dbReference>
<name>A0AAE9MLN7_9FLAO</name>
<evidence type="ECO:0000313" key="1">
    <source>
        <dbReference type="EMBL" id="UTD15236.1"/>
    </source>
</evidence>
<dbReference type="EMBL" id="CP050861">
    <property type="protein sequence ID" value="UTD15236.1"/>
    <property type="molecule type" value="Genomic_DNA"/>
</dbReference>
<dbReference type="RefSeq" id="WP_253680905.1">
    <property type="nucleotide sequence ID" value="NZ_CP050861.1"/>
</dbReference>
<accession>A0AAE9MLN7</accession>
<protein>
    <recommendedName>
        <fullName evidence="3">TIGR02594 family protein</fullName>
    </recommendedName>
</protein>
<gene>
    <name evidence="1" type="ORF">HER15_07075</name>
</gene>